<dbReference type="GO" id="GO:0046872">
    <property type="term" value="F:metal ion binding"/>
    <property type="evidence" value="ECO:0007669"/>
    <property type="project" value="UniProtKB-KW"/>
</dbReference>
<organism evidence="13 14">
    <name type="scientific">Guopingia tenuis</name>
    <dbReference type="NCBI Taxonomy" id="2763656"/>
    <lineage>
        <taxon>Bacteria</taxon>
        <taxon>Bacillati</taxon>
        <taxon>Bacillota</taxon>
        <taxon>Clostridia</taxon>
        <taxon>Christensenellales</taxon>
        <taxon>Christensenellaceae</taxon>
        <taxon>Guopingia</taxon>
    </lineage>
</organism>
<protein>
    <recommendedName>
        <fullName evidence="4">Type-4 uracil-DNA glycosylase</fullName>
        <ecNumber evidence="3">3.2.2.27</ecNumber>
    </recommendedName>
</protein>
<dbReference type="NCBIfam" id="TIGR00758">
    <property type="entry name" value="UDG_fam4"/>
    <property type="match status" value="1"/>
</dbReference>
<evidence type="ECO:0000256" key="9">
    <source>
        <dbReference type="ARBA" id="ARBA00023004"/>
    </source>
</evidence>
<dbReference type="PANTHER" id="PTHR33693:SF1">
    <property type="entry name" value="TYPE-4 URACIL-DNA GLYCOSYLASE"/>
    <property type="match status" value="1"/>
</dbReference>
<dbReference type="InterPro" id="IPR036895">
    <property type="entry name" value="Uracil-DNA_glycosylase-like_sf"/>
</dbReference>
<dbReference type="GO" id="GO:0004844">
    <property type="term" value="F:uracil DNA N-glycosylase activity"/>
    <property type="evidence" value="ECO:0007669"/>
    <property type="project" value="UniProtKB-EC"/>
</dbReference>
<feature type="domain" description="Uracil-DNA glycosylase-like" evidence="12">
    <location>
        <begin position="29"/>
        <end position="175"/>
    </location>
</feature>
<name>A0A926DEX9_9FIRM</name>
<dbReference type="InterPro" id="IPR051536">
    <property type="entry name" value="UDG_Type-4/5"/>
</dbReference>
<comment type="similarity">
    <text evidence="2">Belongs to the uracil-DNA glycosylase (UDG) superfamily. Type 4 (UDGa) family.</text>
</comment>
<comment type="caution">
    <text evidence="13">The sequence shown here is derived from an EMBL/GenBank/DDBJ whole genome shotgun (WGS) entry which is preliminary data.</text>
</comment>
<dbReference type="Pfam" id="PF03167">
    <property type="entry name" value="UDG"/>
    <property type="match status" value="1"/>
</dbReference>
<dbReference type="SMART" id="SM00986">
    <property type="entry name" value="UDG"/>
    <property type="match status" value="1"/>
</dbReference>
<dbReference type="CDD" id="cd10030">
    <property type="entry name" value="UDG-F4_TTUDGA_SPO1dp_like"/>
    <property type="match status" value="1"/>
</dbReference>
<evidence type="ECO:0000256" key="4">
    <source>
        <dbReference type="ARBA" id="ARBA00019403"/>
    </source>
</evidence>
<dbReference type="EMBL" id="JACRSS010000001">
    <property type="protein sequence ID" value="MBC8537655.1"/>
    <property type="molecule type" value="Genomic_DNA"/>
</dbReference>
<keyword evidence="7" id="KW-0227">DNA damage</keyword>
<proteinExistence type="inferred from homology"/>
<evidence type="ECO:0000256" key="1">
    <source>
        <dbReference type="ARBA" id="ARBA00001400"/>
    </source>
</evidence>
<dbReference type="GO" id="GO:0051539">
    <property type="term" value="F:4 iron, 4 sulfur cluster binding"/>
    <property type="evidence" value="ECO:0007669"/>
    <property type="project" value="UniProtKB-KW"/>
</dbReference>
<evidence type="ECO:0000259" key="12">
    <source>
        <dbReference type="SMART" id="SM00986"/>
    </source>
</evidence>
<evidence type="ECO:0000256" key="2">
    <source>
        <dbReference type="ARBA" id="ARBA00006521"/>
    </source>
</evidence>
<dbReference type="EC" id="3.2.2.27" evidence="3"/>
<sequence length="205" mass="23345">MADNLTQLQENIRACDKCRLCETRTHVVFGEGNPRATLLFVGEGPGEWEDKQGRPFVGKAGQLLDNMMAAIGLKREEVYIANVVKCRPPGNRDPEPDEVAACIGYLREQVRRIHPKIIVCLGRIAMREILHETAGIMRMHGKVFYRTGFYIIPTYHPSALLRNPDLKREAWSDLKTVRRILDEVNNEENTWDLPAVDGKPPKAWL</sequence>
<evidence type="ECO:0000256" key="7">
    <source>
        <dbReference type="ARBA" id="ARBA00022763"/>
    </source>
</evidence>
<evidence type="ECO:0000256" key="3">
    <source>
        <dbReference type="ARBA" id="ARBA00012030"/>
    </source>
</evidence>
<dbReference type="SMART" id="SM00987">
    <property type="entry name" value="UreE_C"/>
    <property type="match status" value="1"/>
</dbReference>
<keyword evidence="9" id="KW-0408">Iron</keyword>
<dbReference type="AlphaFoldDB" id="A0A926DEX9"/>
<evidence type="ECO:0000256" key="8">
    <source>
        <dbReference type="ARBA" id="ARBA00022801"/>
    </source>
</evidence>
<keyword evidence="14" id="KW-1185">Reference proteome</keyword>
<evidence type="ECO:0000256" key="11">
    <source>
        <dbReference type="ARBA" id="ARBA00023204"/>
    </source>
</evidence>
<evidence type="ECO:0000256" key="10">
    <source>
        <dbReference type="ARBA" id="ARBA00023014"/>
    </source>
</evidence>
<dbReference type="RefSeq" id="WP_178620226.1">
    <property type="nucleotide sequence ID" value="NZ_JACRSS010000001.1"/>
</dbReference>
<dbReference type="GO" id="GO:0006281">
    <property type="term" value="P:DNA repair"/>
    <property type="evidence" value="ECO:0007669"/>
    <property type="project" value="UniProtKB-KW"/>
</dbReference>
<keyword evidence="8" id="KW-0378">Hydrolase</keyword>
<reference evidence="13" key="1">
    <citation type="submission" date="2020-08" db="EMBL/GenBank/DDBJ databases">
        <title>Genome public.</title>
        <authorList>
            <person name="Liu C."/>
            <person name="Sun Q."/>
        </authorList>
    </citation>
    <scope>NUCLEOTIDE SEQUENCE</scope>
    <source>
        <strain evidence="13">NSJ-63</strain>
    </source>
</reference>
<gene>
    <name evidence="13" type="ORF">H8693_01760</name>
</gene>
<comment type="catalytic activity">
    <reaction evidence="1">
        <text>Hydrolyzes single-stranded DNA or mismatched double-stranded DNA and polynucleotides, releasing free uracil.</text>
        <dbReference type="EC" id="3.2.2.27"/>
    </reaction>
</comment>
<dbReference type="SUPFAM" id="SSF52141">
    <property type="entry name" value="Uracil-DNA glycosylase-like"/>
    <property type="match status" value="1"/>
</dbReference>
<dbReference type="InterPro" id="IPR005273">
    <property type="entry name" value="Ura-DNA_glyco_family4"/>
</dbReference>
<keyword evidence="5" id="KW-0004">4Fe-4S</keyword>
<dbReference type="InterPro" id="IPR005122">
    <property type="entry name" value="Uracil-DNA_glycosylase-like"/>
</dbReference>
<keyword evidence="11" id="KW-0234">DNA repair</keyword>
<evidence type="ECO:0000313" key="14">
    <source>
        <dbReference type="Proteomes" id="UP000617951"/>
    </source>
</evidence>
<evidence type="ECO:0000256" key="5">
    <source>
        <dbReference type="ARBA" id="ARBA00022485"/>
    </source>
</evidence>
<dbReference type="Gene3D" id="3.40.470.10">
    <property type="entry name" value="Uracil-DNA glycosylase-like domain"/>
    <property type="match status" value="1"/>
</dbReference>
<keyword evidence="10" id="KW-0411">Iron-sulfur</keyword>
<dbReference type="PANTHER" id="PTHR33693">
    <property type="entry name" value="TYPE-5 URACIL-DNA GLYCOSYLASE"/>
    <property type="match status" value="1"/>
</dbReference>
<evidence type="ECO:0000256" key="6">
    <source>
        <dbReference type="ARBA" id="ARBA00022723"/>
    </source>
</evidence>
<evidence type="ECO:0000313" key="13">
    <source>
        <dbReference type="EMBL" id="MBC8537655.1"/>
    </source>
</evidence>
<accession>A0A926DEX9</accession>
<keyword evidence="6" id="KW-0479">Metal-binding</keyword>
<dbReference type="Proteomes" id="UP000617951">
    <property type="component" value="Unassembled WGS sequence"/>
</dbReference>